<dbReference type="CDD" id="cd01830">
    <property type="entry name" value="XynE_like"/>
    <property type="match status" value="1"/>
</dbReference>
<gene>
    <name evidence="1" type="ORF">E4T21_05040</name>
</gene>
<dbReference type="PANTHER" id="PTHR43784">
    <property type="entry name" value="GDSL-LIKE LIPASE/ACYLHYDROLASE, PUTATIVE (AFU_ORTHOLOGUE AFUA_2G00820)-RELATED"/>
    <property type="match status" value="1"/>
</dbReference>
<dbReference type="InterPro" id="IPR001087">
    <property type="entry name" value="GDSL"/>
</dbReference>
<dbReference type="InterPro" id="IPR053140">
    <property type="entry name" value="GDSL_Rv0518-like"/>
</dbReference>
<dbReference type="RefSeq" id="WP_205423457.1">
    <property type="nucleotide sequence ID" value="NZ_CP038437.2"/>
</dbReference>
<sequence length="433" mass="45925">MKPVFDDMNAVALDNAGDRARACTDEVVPAPAWVASWTASPQAVWEPGFLFPTNVPNELHDQTVRQVARISLGGRRLRIVLSNAYGKAPLVIGGASVGREGMQGALAGELLPVTFDGEPTVTIAPGASLTSDLIALPLAALSRVSVSLYLPQKTPLSTFHWDGRQTAWIAAGNWTAERDLAVDAQATTARLLLSAIEVEAEASAWSVAAIGDSITDGAAASLDADTRWTDFLAERLAPQGVAVINAGISGARLLSDGMGVNALARLERDVLAQPGVRSVVVLLGINDISWPGTAFFPDGSRPALETLVSGYRQLIARARSRGLRVIGATLPPFLGALPDTPLEDYYHPDKDTLRQQVNAWIRESDAFDAVVDFDAVLRDPDNPARMAEPFDSGDHLHPGDAGNRAMAEAVALDTLGVRMNSAMNALSSAVQER</sequence>
<name>A0A856QVQ0_9GAMM</name>
<evidence type="ECO:0000313" key="2">
    <source>
        <dbReference type="Proteomes" id="UP000324285"/>
    </source>
</evidence>
<dbReference type="AlphaFoldDB" id="A0A856QVQ0"/>
<organism evidence="1 2">
    <name type="scientific">Halomonas binhaiensis</name>
    <dbReference type="NCBI Taxonomy" id="2562282"/>
    <lineage>
        <taxon>Bacteria</taxon>
        <taxon>Pseudomonadati</taxon>
        <taxon>Pseudomonadota</taxon>
        <taxon>Gammaproteobacteria</taxon>
        <taxon>Oceanospirillales</taxon>
        <taxon>Halomonadaceae</taxon>
        <taxon>Halomonas</taxon>
    </lineage>
</organism>
<evidence type="ECO:0000313" key="1">
    <source>
        <dbReference type="EMBL" id="QEM83929.2"/>
    </source>
</evidence>
<reference evidence="1" key="1">
    <citation type="submission" date="2021-02" db="EMBL/GenBank/DDBJ databases">
        <title>Strain Y2R2, a novel species of the genus Halomonas.</title>
        <authorList>
            <person name="Huang H."/>
        </authorList>
    </citation>
    <scope>NUCLEOTIDE SEQUENCE</scope>
    <source>
        <strain evidence="1">Y2R2</strain>
    </source>
</reference>
<dbReference type="InterPro" id="IPR036514">
    <property type="entry name" value="SGNH_hydro_sf"/>
</dbReference>
<dbReference type="Proteomes" id="UP000324285">
    <property type="component" value="Chromosome"/>
</dbReference>
<keyword evidence="2" id="KW-1185">Reference proteome</keyword>
<dbReference type="Gene3D" id="3.40.50.1110">
    <property type="entry name" value="SGNH hydrolase"/>
    <property type="match status" value="1"/>
</dbReference>
<dbReference type="GO" id="GO:0016788">
    <property type="term" value="F:hydrolase activity, acting on ester bonds"/>
    <property type="evidence" value="ECO:0007669"/>
    <property type="project" value="InterPro"/>
</dbReference>
<accession>A0A856QVQ0</accession>
<keyword evidence="1" id="KW-0378">Hydrolase</keyword>
<dbReference type="Pfam" id="PF00657">
    <property type="entry name" value="Lipase_GDSL"/>
    <property type="match status" value="1"/>
</dbReference>
<dbReference type="KEGG" id="hbh:E4T21_05040"/>
<proteinExistence type="predicted"/>
<dbReference type="EMBL" id="CP038437">
    <property type="protein sequence ID" value="QEM83929.2"/>
    <property type="molecule type" value="Genomic_DNA"/>
</dbReference>
<dbReference type="PANTHER" id="PTHR43784:SF2">
    <property type="entry name" value="GDSL-LIKE LIPASE_ACYLHYDROLASE, PUTATIVE (AFU_ORTHOLOGUE AFUA_2G00820)-RELATED"/>
    <property type="match status" value="1"/>
</dbReference>
<protein>
    <submittedName>
        <fullName evidence="1">SGNH/GDSL hydrolase family protein</fullName>
    </submittedName>
</protein>
<dbReference type="SUPFAM" id="SSF52266">
    <property type="entry name" value="SGNH hydrolase"/>
    <property type="match status" value="1"/>
</dbReference>